<accession>A0AAN7P6E4</accession>
<keyword evidence="3" id="KW-0677">Repeat</keyword>
<dbReference type="PROSITE" id="PS51450">
    <property type="entry name" value="LRR"/>
    <property type="match status" value="4"/>
</dbReference>
<evidence type="ECO:0000256" key="4">
    <source>
        <dbReference type="SAM" id="Phobius"/>
    </source>
</evidence>
<dbReference type="InterPro" id="IPR050328">
    <property type="entry name" value="Dev_Immune_Receptor"/>
</dbReference>
<dbReference type="PANTHER" id="PTHR24373:SF275">
    <property type="entry name" value="TIR DOMAIN-CONTAINING PROTEIN"/>
    <property type="match status" value="1"/>
</dbReference>
<dbReference type="EMBL" id="JARPUR010000005">
    <property type="protein sequence ID" value="KAK4876161.1"/>
    <property type="molecule type" value="Genomic_DNA"/>
</dbReference>
<name>A0AAN7P6E4_9COLE</name>
<dbReference type="InterPro" id="IPR032675">
    <property type="entry name" value="LRR_dom_sf"/>
</dbReference>
<dbReference type="Pfam" id="PF13855">
    <property type="entry name" value="LRR_8"/>
    <property type="match status" value="2"/>
</dbReference>
<dbReference type="Gene3D" id="3.80.10.10">
    <property type="entry name" value="Ribonuclease Inhibitor"/>
    <property type="match status" value="2"/>
</dbReference>
<gene>
    <name evidence="5" type="ORF">RN001_012583</name>
</gene>
<keyword evidence="4" id="KW-0812">Transmembrane</keyword>
<dbReference type="InterPro" id="IPR003591">
    <property type="entry name" value="Leu-rich_rpt_typical-subtyp"/>
</dbReference>
<keyword evidence="1" id="KW-0433">Leucine-rich repeat</keyword>
<dbReference type="Proteomes" id="UP001353858">
    <property type="component" value="Unassembled WGS sequence"/>
</dbReference>
<proteinExistence type="predicted"/>
<comment type="caution">
    <text evidence="5">The sequence shown here is derived from an EMBL/GenBank/DDBJ whole genome shotgun (WGS) entry which is preliminary data.</text>
</comment>
<dbReference type="SMART" id="SM00369">
    <property type="entry name" value="LRR_TYP"/>
    <property type="match status" value="6"/>
</dbReference>
<dbReference type="SUPFAM" id="SSF52058">
    <property type="entry name" value="L domain-like"/>
    <property type="match status" value="1"/>
</dbReference>
<evidence type="ECO:0000313" key="5">
    <source>
        <dbReference type="EMBL" id="KAK4876161.1"/>
    </source>
</evidence>
<evidence type="ECO:0000256" key="2">
    <source>
        <dbReference type="ARBA" id="ARBA00022729"/>
    </source>
</evidence>
<evidence type="ECO:0000256" key="1">
    <source>
        <dbReference type="ARBA" id="ARBA00022614"/>
    </source>
</evidence>
<organism evidence="5 6">
    <name type="scientific">Aquatica leii</name>
    <dbReference type="NCBI Taxonomy" id="1421715"/>
    <lineage>
        <taxon>Eukaryota</taxon>
        <taxon>Metazoa</taxon>
        <taxon>Ecdysozoa</taxon>
        <taxon>Arthropoda</taxon>
        <taxon>Hexapoda</taxon>
        <taxon>Insecta</taxon>
        <taxon>Pterygota</taxon>
        <taxon>Neoptera</taxon>
        <taxon>Endopterygota</taxon>
        <taxon>Coleoptera</taxon>
        <taxon>Polyphaga</taxon>
        <taxon>Elateriformia</taxon>
        <taxon>Elateroidea</taxon>
        <taxon>Lampyridae</taxon>
        <taxon>Luciolinae</taxon>
        <taxon>Aquatica</taxon>
    </lineage>
</organism>
<keyword evidence="6" id="KW-1185">Reference proteome</keyword>
<feature type="transmembrane region" description="Helical" evidence="4">
    <location>
        <begin position="435"/>
        <end position="459"/>
    </location>
</feature>
<evidence type="ECO:0000313" key="6">
    <source>
        <dbReference type="Proteomes" id="UP001353858"/>
    </source>
</evidence>
<dbReference type="PANTHER" id="PTHR24373">
    <property type="entry name" value="SLIT RELATED LEUCINE-RICH REPEAT NEURONAL PROTEIN"/>
    <property type="match status" value="1"/>
</dbReference>
<reference evidence="6" key="1">
    <citation type="submission" date="2023-01" db="EMBL/GenBank/DDBJ databases">
        <title>Key to firefly adult light organ development and bioluminescence: homeobox transcription factors regulate luciferase expression and transportation to peroxisome.</title>
        <authorList>
            <person name="Fu X."/>
        </authorList>
    </citation>
    <scope>NUCLEOTIDE SEQUENCE [LARGE SCALE GENOMIC DNA]</scope>
</reference>
<dbReference type="PRINTS" id="PR00019">
    <property type="entry name" value="LEURICHRPT"/>
</dbReference>
<protein>
    <submittedName>
        <fullName evidence="5">Uncharacterized protein</fullName>
    </submittedName>
</protein>
<sequence length="487" mass="55161">MTDVATLFPPQTYSSSFFLNGIVEEEGSNLHKKGRGRDKKSEESSNFLDCFLTKMFRSPPVVVTVGVFFLLISLVHCAQNSGCIDVSNQSYRSFKSLVDYQGNKIPFDPSQKNNMGNYVKFNDGVIDTLVKNSFVTMDSDHIYKLSLSNHQIRIIQDGAFLSLNCVTALDLKNNNIEIIPKNAFEGLHHLHNLDLSQNKLTEVPERVFTFNGLLKKLNLSNNHLKVLHSDSFYSLILLEELDISYNYLHKVVPDTFRYFDRLVNLRMDSNEFEYLDLEKWDNLTSLKVLRLSNNDLKSIDFLYHFSFGSNLTELYLNDNYLTNLNAVALRKHLPSIQIIDISKNPWLCADLISILSVLKDSRISYNGSETSTPNFSGVACNQSMEEYTKNKWTEPISVPTTTTSTTTTAPTVVEPDTEKQASATTILDSIQSLHTLLVCLFAVVVVFIVVEISINCGWLRAITGRRNRSPVLDDTNVEDISLLRGRF</sequence>
<keyword evidence="4" id="KW-1133">Transmembrane helix</keyword>
<dbReference type="InterPro" id="IPR001611">
    <property type="entry name" value="Leu-rich_rpt"/>
</dbReference>
<dbReference type="AlphaFoldDB" id="A0AAN7P6E4"/>
<keyword evidence="2" id="KW-0732">Signal</keyword>
<evidence type="ECO:0000256" key="3">
    <source>
        <dbReference type="ARBA" id="ARBA00022737"/>
    </source>
</evidence>
<keyword evidence="4" id="KW-0472">Membrane</keyword>